<sequence>GLVHYPENCRYILDVNDFNFEGEYNKLLNRFDYLAKLDTKAYGDGDRSFGCSRG</sequence>
<dbReference type="Pfam" id="PF11726">
    <property type="entry name" value="YagK_YfjJ_C"/>
    <property type="match status" value="1"/>
</dbReference>
<dbReference type="InterPro" id="IPR057271">
    <property type="entry name" value="YagK_YfjJ_C"/>
</dbReference>
<protein>
    <submittedName>
        <fullName evidence="2">Inovirus-type Gp2 protein</fullName>
    </submittedName>
</protein>
<proteinExistence type="predicted"/>
<evidence type="ECO:0000313" key="2">
    <source>
        <dbReference type="EMBL" id="EMN4148121.1"/>
    </source>
</evidence>
<organism evidence="2">
    <name type="scientific">Citrobacter freundii</name>
    <dbReference type="NCBI Taxonomy" id="546"/>
    <lineage>
        <taxon>Bacteria</taxon>
        <taxon>Pseudomonadati</taxon>
        <taxon>Pseudomonadota</taxon>
        <taxon>Gammaproteobacteria</taxon>
        <taxon>Enterobacterales</taxon>
        <taxon>Enterobacteriaceae</taxon>
        <taxon>Citrobacter</taxon>
        <taxon>Citrobacter freundii complex</taxon>
    </lineage>
</organism>
<accession>A0AAI9HMT9</accession>
<name>A0AAI9HMT9_CITFR</name>
<feature type="non-terminal residue" evidence="2">
    <location>
        <position position="1"/>
    </location>
</feature>
<comment type="caution">
    <text evidence="2">The sequence shown here is derived from an EMBL/GenBank/DDBJ whole genome shotgun (WGS) entry which is preliminary data.</text>
</comment>
<dbReference type="AlphaFoldDB" id="A0AAI9HMT9"/>
<feature type="domain" description="YagK/YfjJ C-terminal" evidence="1">
    <location>
        <begin position="1"/>
        <end position="52"/>
    </location>
</feature>
<dbReference type="EMBL" id="ABKLER030000060">
    <property type="protein sequence ID" value="EMN4148121.1"/>
    <property type="molecule type" value="Genomic_DNA"/>
</dbReference>
<evidence type="ECO:0000259" key="1">
    <source>
        <dbReference type="Pfam" id="PF11726"/>
    </source>
</evidence>
<gene>
    <name evidence="2" type="ORF">PQQ21_005502</name>
</gene>
<reference evidence="2" key="1">
    <citation type="submission" date="2024-02" db="EMBL/GenBank/DDBJ databases">
        <authorList>
            <consortium name="Clinical and Environmental Microbiology Branch: Whole genome sequencing antimicrobial resistance pathogens in the healthcare setting"/>
        </authorList>
    </citation>
    <scope>NUCLEOTIDE SEQUENCE</scope>
    <source>
        <strain evidence="2">2023GN-00102</strain>
    </source>
</reference>